<name>A0AAV4W7I6_CAEEX</name>
<sequence>MCVIFSIHHWKKRKAQRRSRALCLATVRELIRYSREHFFTADRFERSLVIVSNSTLDLFVGFEPESPPGGPLSAWPWRQTHTDYSGGGMDLPWFMSRSHQIGAPEMIVEWQTKPNLHTPGKTDIFNHCALPLVLL</sequence>
<evidence type="ECO:0000313" key="1">
    <source>
        <dbReference type="EMBL" id="GIY78431.1"/>
    </source>
</evidence>
<keyword evidence="2" id="KW-1185">Reference proteome</keyword>
<organism evidence="1 2">
    <name type="scientific">Caerostris extrusa</name>
    <name type="common">Bark spider</name>
    <name type="synonym">Caerostris bankana</name>
    <dbReference type="NCBI Taxonomy" id="172846"/>
    <lineage>
        <taxon>Eukaryota</taxon>
        <taxon>Metazoa</taxon>
        <taxon>Ecdysozoa</taxon>
        <taxon>Arthropoda</taxon>
        <taxon>Chelicerata</taxon>
        <taxon>Arachnida</taxon>
        <taxon>Araneae</taxon>
        <taxon>Araneomorphae</taxon>
        <taxon>Entelegynae</taxon>
        <taxon>Araneoidea</taxon>
        <taxon>Araneidae</taxon>
        <taxon>Caerostris</taxon>
    </lineage>
</organism>
<accession>A0AAV4W7I6</accession>
<protein>
    <submittedName>
        <fullName evidence="1">Uncharacterized protein</fullName>
    </submittedName>
</protein>
<reference evidence="1 2" key="1">
    <citation type="submission" date="2021-06" db="EMBL/GenBank/DDBJ databases">
        <title>Caerostris extrusa draft genome.</title>
        <authorList>
            <person name="Kono N."/>
            <person name="Arakawa K."/>
        </authorList>
    </citation>
    <scope>NUCLEOTIDE SEQUENCE [LARGE SCALE GENOMIC DNA]</scope>
</reference>
<gene>
    <name evidence="1" type="ORF">CEXT_150081</name>
</gene>
<evidence type="ECO:0000313" key="2">
    <source>
        <dbReference type="Proteomes" id="UP001054945"/>
    </source>
</evidence>
<dbReference type="AlphaFoldDB" id="A0AAV4W7I6"/>
<dbReference type="EMBL" id="BPLR01015757">
    <property type="protein sequence ID" value="GIY78431.1"/>
    <property type="molecule type" value="Genomic_DNA"/>
</dbReference>
<proteinExistence type="predicted"/>
<dbReference type="Proteomes" id="UP001054945">
    <property type="component" value="Unassembled WGS sequence"/>
</dbReference>
<comment type="caution">
    <text evidence="1">The sequence shown here is derived from an EMBL/GenBank/DDBJ whole genome shotgun (WGS) entry which is preliminary data.</text>
</comment>